<keyword evidence="5" id="KW-1185">Reference proteome</keyword>
<dbReference type="InterPro" id="IPR002882">
    <property type="entry name" value="CofD"/>
</dbReference>
<comment type="subcellular location">
    <subcellularLocation>
        <location evidence="2">Cytoplasm</location>
    </subcellularLocation>
</comment>
<reference evidence="4 5" key="2">
    <citation type="submission" date="2019-10" db="EMBL/GenBank/DDBJ databases">
        <title>Thermopilla bonchosmolovskayae gen. nov., sp. nov., a moderately thermophilic Chloroflexi bacterium from a Chukotka hot spring (Arctic, Russia), representing a novel classis Thermopillaia, which include previously uncultivated lineage OLB14.</title>
        <authorList>
            <person name="Kochetkova T.V."/>
            <person name="Zayulina K.S."/>
            <person name="Zhigarkov V.S."/>
            <person name="Minaev N.V."/>
            <person name="Novikov A."/>
            <person name="Toshchakov S.V."/>
            <person name="Elcheninov A.G."/>
            <person name="Kublanov I.V."/>
        </authorList>
    </citation>
    <scope>NUCLEOTIDE SEQUENCE [LARGE SCALE GENOMIC DNA]</scope>
    <source>
        <strain evidence="4 5">3753O</strain>
    </source>
</reference>
<reference evidence="4 5" key="1">
    <citation type="submission" date="2019-08" db="EMBL/GenBank/DDBJ databases">
        <authorList>
            <person name="Toschakov S.V."/>
        </authorList>
    </citation>
    <scope>NUCLEOTIDE SEQUENCE [LARGE SCALE GENOMIC DNA]</scope>
    <source>
        <strain evidence="4 5">3753O</strain>
    </source>
</reference>
<feature type="transmembrane region" description="Helical" evidence="3">
    <location>
        <begin position="98"/>
        <end position="117"/>
    </location>
</feature>
<evidence type="ECO:0000313" key="5">
    <source>
        <dbReference type="Proteomes" id="UP000326331"/>
    </source>
</evidence>
<dbReference type="Proteomes" id="UP000326331">
    <property type="component" value="Chromosome"/>
</dbReference>
<dbReference type="SUPFAM" id="SSF142338">
    <property type="entry name" value="CofD-like"/>
    <property type="match status" value="1"/>
</dbReference>
<proteinExistence type="inferred from homology"/>
<feature type="transmembrane region" description="Helical" evidence="3">
    <location>
        <begin position="55"/>
        <end position="74"/>
    </location>
</feature>
<evidence type="ECO:0000313" key="4">
    <source>
        <dbReference type="EMBL" id="QFG02091.1"/>
    </source>
</evidence>
<dbReference type="EMBL" id="CP042829">
    <property type="protein sequence ID" value="QFG02091.1"/>
    <property type="molecule type" value="Genomic_DNA"/>
</dbReference>
<comment type="similarity">
    <text evidence="2">Belongs to the gluconeogenesis factor family.</text>
</comment>
<dbReference type="InterPro" id="IPR038136">
    <property type="entry name" value="CofD-like_dom_sf"/>
</dbReference>
<comment type="function">
    <text evidence="2">Required for morphogenesis under gluconeogenic growth conditions.</text>
</comment>
<keyword evidence="3" id="KW-0812">Transmembrane</keyword>
<dbReference type="PANTHER" id="PTHR30135">
    <property type="entry name" value="UNCHARACTERIZED PROTEIN YVCK-RELATED"/>
    <property type="match status" value="1"/>
</dbReference>
<dbReference type="HAMAP" id="MF_00973">
    <property type="entry name" value="Gluconeogen_factor"/>
    <property type="match status" value="1"/>
</dbReference>
<keyword evidence="3" id="KW-1133">Transmembrane helix</keyword>
<protein>
    <recommendedName>
        <fullName evidence="2">Putative gluconeogenesis factor</fullName>
    </recommendedName>
</protein>
<keyword evidence="1 2" id="KW-0963">Cytoplasm</keyword>
<gene>
    <name evidence="4" type="ORF">Tbon_01855</name>
</gene>
<dbReference type="Pfam" id="PF01933">
    <property type="entry name" value="CofD"/>
    <property type="match status" value="1"/>
</dbReference>
<accession>A0ABX6C0Z0</accession>
<keyword evidence="3" id="KW-0472">Membrane</keyword>
<sequence>MPRWCRSCWRGSCSNEQMSRDSRHRVVHLPAMSWKRVRDHSALKWLYPGMHIKRWLVLLLFGVVLMGLGIAYILREAYLQAPLPGIFYYLTLQFIPRWMRGLLFITASLGTVGLAVYKLNQSLLYAFVRPDWREQNLAEAIYAKRFLSRGPKIVAIGGGTGLSTLLRGLKNYTSNLTAIVTVADDGGSTGRLRQEFGVVAPGDLRQCIAALAEAEPLMSKLFQYRFTAGTGLEGHSFGNLFIVAMSEVTGNFEAAIHEASRVLNVRGTILPSTLEDVTLSARTHEDEVVHGEHNITERGAAIREVYLNPPDAEAHPDAVRAILDADMVVIGPGSLYTSVLPNLLVEGIRKAVQQTSALRVFVCNVATQHGETDGFGVAEHVEALERHAGQGIVQVVLANNNIAPELPEAWHAEAVRVSMEKLQAHPGIRVIEADVVAEENRYRHDPHKLAATIMRLYDQRDTLNLASRRALSPEEPVALVR</sequence>
<dbReference type="InterPro" id="IPR010119">
    <property type="entry name" value="Gluconeogen_factor"/>
</dbReference>
<evidence type="ECO:0000256" key="1">
    <source>
        <dbReference type="ARBA" id="ARBA00022490"/>
    </source>
</evidence>
<dbReference type="NCBIfam" id="TIGR01826">
    <property type="entry name" value="CofD_related"/>
    <property type="match status" value="1"/>
</dbReference>
<dbReference type="PANTHER" id="PTHR30135:SF3">
    <property type="entry name" value="GLUCONEOGENESIS FACTOR-RELATED"/>
    <property type="match status" value="1"/>
</dbReference>
<organism evidence="4 5">
    <name type="scientific">Tepidiforma bonchosmolovskayae</name>
    <dbReference type="NCBI Taxonomy" id="2601677"/>
    <lineage>
        <taxon>Bacteria</taxon>
        <taxon>Bacillati</taxon>
        <taxon>Chloroflexota</taxon>
        <taxon>Tepidiformia</taxon>
        <taxon>Tepidiformales</taxon>
        <taxon>Tepidiformaceae</taxon>
        <taxon>Tepidiforma</taxon>
    </lineage>
</organism>
<dbReference type="Gene3D" id="3.40.50.10680">
    <property type="entry name" value="CofD-like domains"/>
    <property type="match status" value="1"/>
</dbReference>
<dbReference type="CDD" id="cd07187">
    <property type="entry name" value="YvcK_like"/>
    <property type="match status" value="1"/>
</dbReference>
<name>A0ABX6C0Z0_9CHLR</name>
<evidence type="ECO:0000256" key="2">
    <source>
        <dbReference type="HAMAP-Rule" id="MF_00973"/>
    </source>
</evidence>
<evidence type="ECO:0000256" key="3">
    <source>
        <dbReference type="SAM" id="Phobius"/>
    </source>
</evidence>